<dbReference type="AlphaFoldDB" id="G4CJX7"/>
<feature type="binding site" evidence="10">
    <location>
        <position position="9"/>
    </location>
    <ligand>
        <name>Mn(2+)</name>
        <dbReference type="ChEBI" id="CHEBI:29035"/>
        <label>1</label>
    </ligand>
</feature>
<gene>
    <name evidence="10 12" type="primary">lpxH</name>
    <name evidence="12" type="ORF">HMPREF9371_1917</name>
</gene>
<dbReference type="InterPro" id="IPR010138">
    <property type="entry name" value="UDP-diacylglucosamine_Hdrlase"/>
</dbReference>
<keyword evidence="6 10" id="KW-0378">Hydrolase</keyword>
<dbReference type="PANTHER" id="PTHR34990">
    <property type="entry name" value="UDP-2,3-DIACYLGLUCOSAMINE HYDROLASE-RELATED"/>
    <property type="match status" value="1"/>
</dbReference>
<evidence type="ECO:0000256" key="6">
    <source>
        <dbReference type="ARBA" id="ARBA00022801"/>
    </source>
</evidence>
<dbReference type="SUPFAM" id="SSF56300">
    <property type="entry name" value="Metallo-dependent phosphatases"/>
    <property type="match status" value="1"/>
</dbReference>
<dbReference type="InterPro" id="IPR004843">
    <property type="entry name" value="Calcineurin-like_PHP"/>
</dbReference>
<evidence type="ECO:0000256" key="5">
    <source>
        <dbReference type="ARBA" id="ARBA00022723"/>
    </source>
</evidence>
<keyword evidence="7 10" id="KW-0443">Lipid metabolism</keyword>
<dbReference type="GO" id="GO:0030145">
    <property type="term" value="F:manganese ion binding"/>
    <property type="evidence" value="ECO:0007669"/>
    <property type="project" value="UniProtKB-UniRule"/>
</dbReference>
<dbReference type="CDD" id="cd07398">
    <property type="entry name" value="MPP_YbbF-LpxH"/>
    <property type="match status" value="1"/>
</dbReference>
<evidence type="ECO:0000313" key="13">
    <source>
        <dbReference type="Proteomes" id="UP000003019"/>
    </source>
</evidence>
<feature type="binding site" evidence="10">
    <location>
        <position position="122"/>
    </location>
    <ligand>
        <name>substrate</name>
    </ligand>
</feature>
<evidence type="ECO:0000256" key="8">
    <source>
        <dbReference type="ARBA" id="ARBA00023136"/>
    </source>
</evidence>
<evidence type="ECO:0000256" key="7">
    <source>
        <dbReference type="ARBA" id="ARBA00023098"/>
    </source>
</evidence>
<feature type="binding site" evidence="10">
    <location>
        <position position="164"/>
    </location>
    <ligand>
        <name>substrate</name>
    </ligand>
</feature>
<dbReference type="HOGENOM" id="CLU_074586_0_0_4"/>
<keyword evidence="4 10" id="KW-0441">Lipid A biosynthesis</keyword>
<evidence type="ECO:0000259" key="11">
    <source>
        <dbReference type="Pfam" id="PF00149"/>
    </source>
</evidence>
<feature type="binding site" evidence="10">
    <location>
        <position position="42"/>
    </location>
    <ligand>
        <name>Mn(2+)</name>
        <dbReference type="ChEBI" id="CHEBI:29035"/>
        <label>1</label>
    </ligand>
</feature>
<protein>
    <recommendedName>
        <fullName evidence="10">UDP-2,3-diacylglucosamine hydrolase</fullName>
        <ecNumber evidence="10">3.6.1.54</ecNumber>
    </recommendedName>
    <alternativeName>
        <fullName evidence="10">UDP-2,3-diacylglucosamine diphosphatase</fullName>
    </alternativeName>
</protein>
<dbReference type="GO" id="GO:0019897">
    <property type="term" value="C:extrinsic component of plasma membrane"/>
    <property type="evidence" value="ECO:0007669"/>
    <property type="project" value="UniProtKB-UniRule"/>
</dbReference>
<feature type="binding site" evidence="10">
    <location>
        <position position="42"/>
    </location>
    <ligand>
        <name>Mn(2+)</name>
        <dbReference type="ChEBI" id="CHEBI:29035"/>
        <label>2</label>
    </ligand>
</feature>
<keyword evidence="5 10" id="KW-0479">Metal-binding</keyword>
<dbReference type="InterPro" id="IPR029052">
    <property type="entry name" value="Metallo-depent_PP-like"/>
</dbReference>
<accession>G4CJX7</accession>
<comment type="pathway">
    <text evidence="10">Glycolipid biosynthesis; lipid IV(A) biosynthesis; lipid IV(A) from (3R)-3-hydroxytetradecanoyl-[acyl-carrier-protein] and UDP-N-acetyl-alpha-D-glucosamine: step 4/6.</text>
</comment>
<comment type="catalytic activity">
    <reaction evidence="10">
        <text>UDP-2-N,3-O-bis[(3R)-3-hydroxytetradecanoyl]-alpha-D-glucosamine + H2O = 2-N,3-O-bis[(3R)-3-hydroxytetradecanoyl]-alpha-D-glucosaminyl 1-phosphate + UMP + 2 H(+)</text>
        <dbReference type="Rhea" id="RHEA:25213"/>
        <dbReference type="ChEBI" id="CHEBI:15377"/>
        <dbReference type="ChEBI" id="CHEBI:15378"/>
        <dbReference type="ChEBI" id="CHEBI:57865"/>
        <dbReference type="ChEBI" id="CHEBI:57957"/>
        <dbReference type="ChEBI" id="CHEBI:78847"/>
        <dbReference type="EC" id="3.6.1.54"/>
    </reaction>
</comment>
<evidence type="ECO:0000256" key="3">
    <source>
        <dbReference type="ARBA" id="ARBA00022519"/>
    </source>
</evidence>
<dbReference type="PANTHER" id="PTHR34990:SF1">
    <property type="entry name" value="UDP-2,3-DIACYLGLUCOSAMINE HYDROLASE"/>
    <property type="match status" value="1"/>
</dbReference>
<dbReference type="GO" id="GO:0005737">
    <property type="term" value="C:cytoplasm"/>
    <property type="evidence" value="ECO:0007669"/>
    <property type="project" value="InterPro"/>
</dbReference>
<dbReference type="GO" id="GO:0008758">
    <property type="term" value="F:UDP-2,3-diacylglucosamine hydrolase activity"/>
    <property type="evidence" value="ECO:0007669"/>
    <property type="project" value="UniProtKB-UniRule"/>
</dbReference>
<reference evidence="12 13" key="1">
    <citation type="submission" date="2011-05" db="EMBL/GenBank/DDBJ databases">
        <authorList>
            <person name="Muzny D."/>
            <person name="Qin X."/>
            <person name="Deng J."/>
            <person name="Jiang H."/>
            <person name="Liu Y."/>
            <person name="Qu J."/>
            <person name="Song X.-Z."/>
            <person name="Zhang L."/>
            <person name="Thornton R."/>
            <person name="Coyle M."/>
            <person name="Francisco L."/>
            <person name="Jackson L."/>
            <person name="Javaid M."/>
            <person name="Korchina V."/>
            <person name="Kovar C."/>
            <person name="Mata R."/>
            <person name="Mathew T."/>
            <person name="Ngo R."/>
            <person name="Nguyen L."/>
            <person name="Nguyen N."/>
            <person name="Okwuonu G."/>
            <person name="Ongeri F."/>
            <person name="Pham C."/>
            <person name="Simmons D."/>
            <person name="Wilczek-Boney K."/>
            <person name="Hale W."/>
            <person name="Jakkamsetti A."/>
            <person name="Pham P."/>
            <person name="Ruth R."/>
            <person name="San Lucas F."/>
            <person name="Warren J."/>
            <person name="Zhang J."/>
            <person name="Zhao Z."/>
            <person name="Zhou C."/>
            <person name="Zhu D."/>
            <person name="Lee S."/>
            <person name="Bess C."/>
            <person name="Blankenburg K."/>
            <person name="Forbes L."/>
            <person name="Fu Q."/>
            <person name="Gubbala S."/>
            <person name="Hirani K."/>
            <person name="Jayaseelan J.C."/>
            <person name="Lara F."/>
            <person name="Munidasa M."/>
            <person name="Palculict T."/>
            <person name="Patil S."/>
            <person name="Pu L.-L."/>
            <person name="Saada N."/>
            <person name="Tang L."/>
            <person name="Weissenberger G."/>
            <person name="Zhu Y."/>
            <person name="Hemphill L."/>
            <person name="Shang Y."/>
            <person name="Youmans B."/>
            <person name="Ayvaz T."/>
            <person name="Ross M."/>
            <person name="Santibanez J."/>
            <person name="Aqrawi P."/>
            <person name="Gross S."/>
            <person name="Joshi V."/>
            <person name="Fowler G."/>
            <person name="Nazareth L."/>
            <person name="Reid J."/>
            <person name="Worley K."/>
            <person name="Petrosino J."/>
            <person name="Highlander S."/>
            <person name="Gibbs R."/>
        </authorList>
    </citation>
    <scope>NUCLEOTIDE SEQUENCE [LARGE SCALE GENOMIC DNA]</scope>
    <source>
        <strain evidence="12 13">871</strain>
    </source>
</reference>
<feature type="binding site" evidence="10">
    <location>
        <position position="79"/>
    </location>
    <ligand>
        <name>Mn(2+)</name>
        <dbReference type="ChEBI" id="CHEBI:29035"/>
        <label>2</label>
    </ligand>
</feature>
<evidence type="ECO:0000256" key="4">
    <source>
        <dbReference type="ARBA" id="ARBA00022556"/>
    </source>
</evidence>
<feature type="binding site" evidence="10">
    <location>
        <position position="196"/>
    </location>
    <ligand>
        <name>substrate</name>
    </ligand>
</feature>
<organism evidence="12 13">
    <name type="scientific">Neisseria shayeganii 871</name>
    <dbReference type="NCBI Taxonomy" id="1032488"/>
    <lineage>
        <taxon>Bacteria</taxon>
        <taxon>Pseudomonadati</taxon>
        <taxon>Pseudomonadota</taxon>
        <taxon>Betaproteobacteria</taxon>
        <taxon>Neisseriales</taxon>
        <taxon>Neisseriaceae</taxon>
        <taxon>Neisseria</taxon>
    </lineage>
</organism>
<dbReference type="Proteomes" id="UP000003019">
    <property type="component" value="Unassembled WGS sequence"/>
</dbReference>
<dbReference type="Pfam" id="PF00149">
    <property type="entry name" value="Metallophos"/>
    <property type="match status" value="1"/>
</dbReference>
<feature type="binding site" evidence="10">
    <location>
        <position position="160"/>
    </location>
    <ligand>
        <name>substrate</name>
    </ligand>
</feature>
<keyword evidence="3 10" id="KW-0997">Cell inner membrane</keyword>
<feature type="binding site" evidence="10">
    <location>
        <position position="114"/>
    </location>
    <ligand>
        <name>Mn(2+)</name>
        <dbReference type="ChEBI" id="CHEBI:29035"/>
        <label>2</label>
    </ligand>
</feature>
<feature type="domain" description="Calcineurin-like phosphoesterase" evidence="11">
    <location>
        <begin position="5"/>
        <end position="200"/>
    </location>
</feature>
<feature type="binding site" evidence="10">
    <location>
        <position position="11"/>
    </location>
    <ligand>
        <name>Mn(2+)</name>
        <dbReference type="ChEBI" id="CHEBI:29035"/>
        <label>1</label>
    </ligand>
</feature>
<dbReference type="NCBIfam" id="TIGR01854">
    <property type="entry name" value="lipid_A_lpxH"/>
    <property type="match status" value="1"/>
</dbReference>
<comment type="cofactor">
    <cofactor evidence="10">
        <name>Mn(2+)</name>
        <dbReference type="ChEBI" id="CHEBI:29035"/>
    </cofactor>
    <text evidence="10">Binds 2 Mn(2+) ions per subunit in a binuclear metal center.</text>
</comment>
<evidence type="ECO:0000256" key="1">
    <source>
        <dbReference type="ARBA" id="ARBA00022475"/>
    </source>
</evidence>
<dbReference type="EMBL" id="AGAY01000066">
    <property type="protein sequence ID" value="EGY51868.1"/>
    <property type="molecule type" value="Genomic_DNA"/>
</dbReference>
<dbReference type="UniPathway" id="UPA00359">
    <property type="reaction ID" value="UER00480"/>
</dbReference>
<dbReference type="Gene3D" id="3.60.21.10">
    <property type="match status" value="1"/>
</dbReference>
<evidence type="ECO:0000256" key="10">
    <source>
        <dbReference type="HAMAP-Rule" id="MF_00575"/>
    </source>
</evidence>
<evidence type="ECO:0000256" key="2">
    <source>
        <dbReference type="ARBA" id="ARBA00022516"/>
    </source>
</evidence>
<dbReference type="EC" id="3.6.1.54" evidence="10"/>
<keyword evidence="8 10" id="KW-0472">Membrane</keyword>
<dbReference type="NCBIfam" id="NF003743">
    <property type="entry name" value="PRK05340.1"/>
    <property type="match status" value="1"/>
</dbReference>
<keyword evidence="9 10" id="KW-0464">Manganese</keyword>
<feature type="binding site" evidence="10">
    <location>
        <position position="196"/>
    </location>
    <ligand>
        <name>Mn(2+)</name>
        <dbReference type="ChEBI" id="CHEBI:29035"/>
        <label>2</label>
    </ligand>
</feature>
<feature type="binding site" evidence="10">
    <location>
        <position position="167"/>
    </location>
    <ligand>
        <name>substrate</name>
    </ligand>
</feature>
<evidence type="ECO:0000313" key="12">
    <source>
        <dbReference type="EMBL" id="EGY51868.1"/>
    </source>
</evidence>
<dbReference type="STRING" id="1032488.HMPREF9371_1917"/>
<comment type="caution">
    <text evidence="12">The sequence shown here is derived from an EMBL/GenBank/DDBJ whole genome shotgun (WGS) entry which is preliminary data.</text>
</comment>
<dbReference type="HAMAP" id="MF_00575">
    <property type="entry name" value="LpxH"/>
    <property type="match status" value="1"/>
</dbReference>
<dbReference type="OrthoDB" id="9783283at2"/>
<sequence>MNQTVFIADLHLSAEHPELNELFLHHLRRWQGKTDALYILGDFFDAWIGDDDDAPFAVRIAEHLAEFTRHTPAYFVHGNRDFLLGADFARRSGIQLLPEHSLITLYGRPYVIAHGDELCTADLPYMQFRAQSRHPAWQAAVLGKPLAERRLLAAQIRQMSELGKAKNGKSEMSDATPEGIAALMQHYPAADLIHGHTHRPAVHNHTLPDGRSFTRYVLQDWYGSEGGCLLVSPNGVRAETLRLPECFAS</sequence>
<dbReference type="GO" id="GO:0009245">
    <property type="term" value="P:lipid A biosynthetic process"/>
    <property type="evidence" value="ECO:0007669"/>
    <property type="project" value="UniProtKB-UniRule"/>
</dbReference>
<name>G4CJX7_9NEIS</name>
<dbReference type="RefSeq" id="WP_009119603.1">
    <property type="nucleotide sequence ID" value="NZ_JH164926.1"/>
</dbReference>
<feature type="binding site" evidence="10">
    <location>
        <position position="198"/>
    </location>
    <ligand>
        <name>Mn(2+)</name>
        <dbReference type="ChEBI" id="CHEBI:29035"/>
        <label>1</label>
    </ligand>
</feature>
<comment type="function">
    <text evidence="10">Hydrolyzes the pyrophosphate bond of UDP-2,3-diacylglucosamine to yield 2,3-diacylglucosamine 1-phosphate (lipid X) and UMP by catalyzing the attack of water at the alpha-P atom. Involved in the biosynthesis of lipid A, a phosphorylated glycolipid that anchors the lipopolysaccharide to the outer membrane of the cell.</text>
</comment>
<keyword evidence="1 10" id="KW-1003">Cell membrane</keyword>
<feature type="binding site" evidence="10">
    <location>
        <begin position="79"/>
        <end position="80"/>
    </location>
    <ligand>
        <name>substrate</name>
    </ligand>
</feature>
<evidence type="ECO:0000256" key="9">
    <source>
        <dbReference type="ARBA" id="ARBA00023211"/>
    </source>
</evidence>
<comment type="subcellular location">
    <subcellularLocation>
        <location evidence="10">Cell inner membrane</location>
        <topology evidence="10">Peripheral membrane protein</topology>
        <orientation evidence="10">Cytoplasmic side</orientation>
    </subcellularLocation>
</comment>
<comment type="similarity">
    <text evidence="10">Belongs to the LpxH family.</text>
</comment>
<keyword evidence="2 10" id="KW-0444">Lipid biosynthesis</keyword>
<dbReference type="PATRIC" id="fig|1032488.3.peg.1815"/>
<keyword evidence="13" id="KW-1185">Reference proteome</keyword>
<dbReference type="InterPro" id="IPR043461">
    <property type="entry name" value="LpxH-like"/>
</dbReference>
<proteinExistence type="inferred from homology"/>